<dbReference type="Gene3D" id="1.20.58.480">
    <property type="match status" value="1"/>
</dbReference>
<gene>
    <name evidence="5" type="ORF">E3P99_00968</name>
</gene>
<dbReference type="Proteomes" id="UP000310189">
    <property type="component" value="Unassembled WGS sequence"/>
</dbReference>
<evidence type="ECO:0000256" key="1">
    <source>
        <dbReference type="ARBA" id="ARBA00007119"/>
    </source>
</evidence>
<reference evidence="5 6" key="1">
    <citation type="submission" date="2019-03" db="EMBL/GenBank/DDBJ databases">
        <title>Sequencing 23 genomes of Wallemia ichthyophaga.</title>
        <authorList>
            <person name="Gostincar C."/>
        </authorList>
    </citation>
    <scope>NUCLEOTIDE SEQUENCE [LARGE SCALE GENOMIC DNA]</scope>
    <source>
        <strain evidence="5 6">EXF-5753</strain>
    </source>
</reference>
<dbReference type="Pfam" id="PF01231">
    <property type="entry name" value="IDO"/>
    <property type="match status" value="1"/>
</dbReference>
<feature type="binding site" description="proximal binding residue" evidence="4">
    <location>
        <position position="400"/>
    </location>
    <ligand>
        <name>heme b</name>
        <dbReference type="ChEBI" id="CHEBI:60344"/>
    </ligand>
    <ligandPart>
        <name>Fe</name>
        <dbReference type="ChEBI" id="CHEBI:18248"/>
    </ligandPart>
</feature>
<keyword evidence="3 4" id="KW-0408">Iron</keyword>
<evidence type="ECO:0000256" key="4">
    <source>
        <dbReference type="PIRSR" id="PIRSR600898-1"/>
    </source>
</evidence>
<evidence type="ECO:0000256" key="2">
    <source>
        <dbReference type="ARBA" id="ARBA00022723"/>
    </source>
</evidence>
<dbReference type="SUPFAM" id="SSF140959">
    <property type="entry name" value="Indolic compounds 2,3-dioxygenase-like"/>
    <property type="match status" value="1"/>
</dbReference>
<keyword evidence="6" id="KW-1185">Reference proteome</keyword>
<dbReference type="AlphaFoldDB" id="A0A4T0FTJ6"/>
<protein>
    <recommendedName>
        <fullName evidence="7">Indoleamine 2,3-dioxygenase</fullName>
    </recommendedName>
</protein>
<dbReference type="InterPro" id="IPR037217">
    <property type="entry name" value="Trp/Indoleamine_2_3_dOase-like"/>
</dbReference>
<accession>A0A4T0FTJ6</accession>
<comment type="similarity">
    <text evidence="1">Belongs to the indoleamine 2,3-dioxygenase family.</text>
</comment>
<dbReference type="GO" id="GO:0019441">
    <property type="term" value="P:L-tryptophan catabolic process to kynurenine"/>
    <property type="evidence" value="ECO:0007669"/>
    <property type="project" value="InterPro"/>
</dbReference>
<dbReference type="OrthoDB" id="8300214at2759"/>
<evidence type="ECO:0008006" key="7">
    <source>
        <dbReference type="Google" id="ProtNLM"/>
    </source>
</evidence>
<dbReference type="PANTHER" id="PTHR43667:SF2">
    <property type="entry name" value="FATTY ACID C-METHYL TRANSFERASE"/>
    <property type="match status" value="1"/>
</dbReference>
<dbReference type="GO" id="GO:0046872">
    <property type="term" value="F:metal ion binding"/>
    <property type="evidence" value="ECO:0007669"/>
    <property type="project" value="UniProtKB-KW"/>
</dbReference>
<dbReference type="Gene3D" id="3.40.50.150">
    <property type="entry name" value="Vaccinia Virus protein VP39"/>
    <property type="match status" value="1"/>
</dbReference>
<dbReference type="InterPro" id="IPR000898">
    <property type="entry name" value="Indolamine_dOase"/>
</dbReference>
<dbReference type="SUPFAM" id="SSF53335">
    <property type="entry name" value="S-adenosyl-L-methionine-dependent methyltransferases"/>
    <property type="match status" value="1"/>
</dbReference>
<organism evidence="5 6">
    <name type="scientific">Wallemia hederae</name>
    <dbReference type="NCBI Taxonomy" id="1540922"/>
    <lineage>
        <taxon>Eukaryota</taxon>
        <taxon>Fungi</taxon>
        <taxon>Dikarya</taxon>
        <taxon>Basidiomycota</taxon>
        <taxon>Wallemiomycotina</taxon>
        <taxon>Wallemiomycetes</taxon>
        <taxon>Wallemiales</taxon>
        <taxon>Wallemiaceae</taxon>
        <taxon>Wallemia</taxon>
    </lineage>
</organism>
<proteinExistence type="inferred from homology"/>
<keyword evidence="2 4" id="KW-0479">Metal-binding</keyword>
<evidence type="ECO:0000313" key="5">
    <source>
        <dbReference type="EMBL" id="TIA91640.1"/>
    </source>
</evidence>
<dbReference type="CDD" id="cd02440">
    <property type="entry name" value="AdoMet_MTases"/>
    <property type="match status" value="1"/>
</dbReference>
<evidence type="ECO:0000313" key="6">
    <source>
        <dbReference type="Proteomes" id="UP000310189"/>
    </source>
</evidence>
<dbReference type="GO" id="GO:0020037">
    <property type="term" value="F:heme binding"/>
    <property type="evidence" value="ECO:0007669"/>
    <property type="project" value="InterPro"/>
</dbReference>
<dbReference type="InterPro" id="IPR050723">
    <property type="entry name" value="CFA/CMAS"/>
</dbReference>
<sequence>MMGAGVQPMQRSQSHTKLPHNHFLSQRTLSDVNKFDSSTLAATDFDVDPRSAFLPPDEPLQRLPYAYEIWELALDAAQHLPLLLDGANNEVSNPWRNAIRSMDTIKSPTIALDGIRAVRRAYTVLSFLAHFYVHSQPPAPPNNPQKTVIPATIAVPWHATASALGLPPILTYASTVLWNWKLVDKSRGPVPGNVITPITFTQSRDEEHFFLTSLYIEAEGRICLERMAQCLDEAFMADISPHISYPRMSAQLADITAQIRILTRILIDVRKECRPEVFYNSIRRWFNGPNGDSSWHYEGVDDEGVYRDYGGPSAGQSSLIHSLDAFLGVNHAPVDDEADYDDTFMRRMQAYMPEYHRRFLDHLKSVEPSCRDVVALSANEELRESYNEAVQAMREFRSEHIKIATLYIVTQSRKGTANADAIGANVANAAHAANATTKPTPSTPVEPKGTGGTSLIKFLKTISRVLFHSNQSMLSYRPPARSIINMRRRLSIKTAKLKNVRRDKRREKEAFTDRWMLTYRESTVGVSDKHSGGGLLRTAERVFDGVKEGLLGYSFGPASSLARKLIIAYFDRIQVGKLVIEDVAGGCTLVFPVDSSASKSTTTPYAKIAVKNAAFWLRLLLMNDVGFSEAYMFGDIDVDDLTELFKLFIANRKHLSEMSSLPSHLYSGVAYALNTRFVNNISNTRRNISAHYDISNDMFEAFLSPDMTYSCGIYEDAYADKEVAFAFTDKKQQHKHKLNKNGHSLANGNAVAHGDDLHAAQMRKLRTVIKKVNILPGMRLLEIGSGWGSMAIEACTQYPSLMIDTLTLSTAQKELAELRIAKAGFSNRIRVHLCDYRNMPQSWKGQFDRVVSIEMIEAVGIEFLPKYFECLSWALNDHGIAVIQAITIPEGRFDAYVKSVDFIQKYIFPGGVLPSLTALLDALYKGTEGALVVDNIMQIGIHYARTLRDWKRAFEDKFESHIKHQLMQEHKGLSDQGVEVFKRKWLYYFTYCEAGFDARAIGDHIITITRESNSHLVNS</sequence>
<name>A0A4T0FTJ6_9BASI</name>
<dbReference type="InterPro" id="IPR029063">
    <property type="entry name" value="SAM-dependent_MTases_sf"/>
</dbReference>
<dbReference type="EMBL" id="SPNW01000011">
    <property type="protein sequence ID" value="TIA91640.1"/>
    <property type="molecule type" value="Genomic_DNA"/>
</dbReference>
<evidence type="ECO:0000256" key="3">
    <source>
        <dbReference type="ARBA" id="ARBA00023004"/>
    </source>
</evidence>
<dbReference type="Pfam" id="PF02353">
    <property type="entry name" value="CMAS"/>
    <property type="match status" value="1"/>
</dbReference>
<comment type="caution">
    <text evidence="5">The sequence shown here is derived from an EMBL/GenBank/DDBJ whole genome shotgun (WGS) entry which is preliminary data.</text>
</comment>
<dbReference type="GO" id="GO:0016702">
    <property type="term" value="F:oxidoreductase activity, acting on single donors with incorporation of molecular oxygen, incorporation of two atoms of oxygen"/>
    <property type="evidence" value="ECO:0007669"/>
    <property type="project" value="UniProtKB-ARBA"/>
</dbReference>
<keyword evidence="4" id="KW-0349">Heme</keyword>
<dbReference type="PANTHER" id="PTHR43667">
    <property type="entry name" value="CYCLOPROPANE-FATTY-ACYL-PHOSPHOLIPID SYNTHASE"/>
    <property type="match status" value="1"/>
</dbReference>